<keyword evidence="2" id="KW-1185">Reference proteome</keyword>
<evidence type="ECO:0000313" key="2">
    <source>
        <dbReference type="Proteomes" id="UP000004994"/>
    </source>
</evidence>
<reference evidence="1" key="1">
    <citation type="journal article" date="2012" name="Nature">
        <title>The tomato genome sequence provides insights into fleshy fruit evolution.</title>
        <authorList>
            <consortium name="Tomato Genome Consortium"/>
        </authorList>
    </citation>
    <scope>NUCLEOTIDE SEQUENCE [LARGE SCALE GENOMIC DNA]</scope>
    <source>
        <strain evidence="1">cv. Heinz 1706</strain>
    </source>
</reference>
<dbReference type="Gramene" id="Solyc12g039005.1.1">
    <property type="protein sequence ID" value="Solyc12g039005.1.1"/>
    <property type="gene ID" value="Solyc12g039005.1"/>
</dbReference>
<dbReference type="EnsemblPlants" id="Solyc12g039005.1.1">
    <property type="protein sequence ID" value="Solyc12g039005.1.1"/>
    <property type="gene ID" value="Solyc12g039005.1"/>
</dbReference>
<sequence length="218" mass="24090">MMSKYEITNLGLLHYFLGLEVKQGEGEVFVSQKKYSLDLPKRFGLVNCKSTATPMNMNKKLQQEDGTGKANARSFRRLVGGLIYLAHIRPYISYSVCVVSRFMSNPSKHHFGAAKKNFTLLCWNVRYGILASYVSNFRLLGFTDSDWGGSVDDRKSTSGNIFSPGPGTITWSSKKQVTTTLSSSKAEDIEITTSSCQFCPAKAAGLLLSERSPVEGED</sequence>
<reference evidence="1" key="2">
    <citation type="submission" date="2019-01" db="UniProtKB">
        <authorList>
            <consortium name="EnsemblPlants"/>
        </authorList>
    </citation>
    <scope>IDENTIFICATION</scope>
    <source>
        <strain evidence="1">cv. Heinz 1706</strain>
    </source>
</reference>
<dbReference type="CDD" id="cd09272">
    <property type="entry name" value="RNase_HI_RT_Ty1"/>
    <property type="match status" value="1"/>
</dbReference>
<dbReference type="InParanoid" id="A0A3Q7J8M8"/>
<dbReference type="OMA" id="VEEVWHY"/>
<dbReference type="PANTHER" id="PTHR11439">
    <property type="entry name" value="GAG-POL-RELATED RETROTRANSPOSON"/>
    <property type="match status" value="1"/>
</dbReference>
<evidence type="ECO:0008006" key="3">
    <source>
        <dbReference type="Google" id="ProtNLM"/>
    </source>
</evidence>
<proteinExistence type="predicted"/>
<protein>
    <recommendedName>
        <fullName evidence="3">Reverse transcriptase Ty1/copia-type domain-containing protein</fullName>
    </recommendedName>
</protein>
<name>A0A3Q7J8M8_SOLLC</name>
<dbReference type="Proteomes" id="UP000004994">
    <property type="component" value="Chromosome 12"/>
</dbReference>
<dbReference type="STRING" id="4081.A0A3Q7J8M8"/>
<dbReference type="AlphaFoldDB" id="A0A3Q7J8M8"/>
<dbReference type="PANTHER" id="PTHR11439:SF463">
    <property type="entry name" value="REVERSE TRANSCRIPTASE TY1_COPIA-TYPE DOMAIN-CONTAINING PROTEIN"/>
    <property type="match status" value="1"/>
</dbReference>
<accession>A0A3Q7J8M8</accession>
<evidence type="ECO:0000313" key="1">
    <source>
        <dbReference type="EnsemblPlants" id="Solyc12g039005.1.1"/>
    </source>
</evidence>
<organism evidence="1">
    <name type="scientific">Solanum lycopersicum</name>
    <name type="common">Tomato</name>
    <name type="synonym">Lycopersicon esculentum</name>
    <dbReference type="NCBI Taxonomy" id="4081"/>
    <lineage>
        <taxon>Eukaryota</taxon>
        <taxon>Viridiplantae</taxon>
        <taxon>Streptophyta</taxon>
        <taxon>Embryophyta</taxon>
        <taxon>Tracheophyta</taxon>
        <taxon>Spermatophyta</taxon>
        <taxon>Magnoliopsida</taxon>
        <taxon>eudicotyledons</taxon>
        <taxon>Gunneridae</taxon>
        <taxon>Pentapetalae</taxon>
        <taxon>asterids</taxon>
        <taxon>lamiids</taxon>
        <taxon>Solanales</taxon>
        <taxon>Solanaceae</taxon>
        <taxon>Solanoideae</taxon>
        <taxon>Solaneae</taxon>
        <taxon>Solanum</taxon>
        <taxon>Solanum subgen. Lycopersicon</taxon>
    </lineage>
</organism>